<dbReference type="InterPro" id="IPR045500">
    <property type="entry name" value="DUF6491"/>
</dbReference>
<keyword evidence="1" id="KW-0732">Signal</keyword>
<evidence type="ECO:0000313" key="2">
    <source>
        <dbReference type="EMBL" id="MFC3053706.1"/>
    </source>
</evidence>
<organism evidence="2 3">
    <name type="scientific">Kordiimonas pumila</name>
    <dbReference type="NCBI Taxonomy" id="2161677"/>
    <lineage>
        <taxon>Bacteria</taxon>
        <taxon>Pseudomonadati</taxon>
        <taxon>Pseudomonadota</taxon>
        <taxon>Alphaproteobacteria</taxon>
        <taxon>Kordiimonadales</taxon>
        <taxon>Kordiimonadaceae</taxon>
        <taxon>Kordiimonas</taxon>
    </lineage>
</organism>
<evidence type="ECO:0000256" key="1">
    <source>
        <dbReference type="SAM" id="SignalP"/>
    </source>
</evidence>
<accession>A0ABV7D990</accession>
<protein>
    <submittedName>
        <fullName evidence="2">DUF6491 family protein</fullName>
    </submittedName>
</protein>
<dbReference type="EMBL" id="JBHRSL010000028">
    <property type="protein sequence ID" value="MFC3053706.1"/>
    <property type="molecule type" value="Genomic_DNA"/>
</dbReference>
<name>A0ABV7D990_9PROT</name>
<keyword evidence="3" id="KW-1185">Reference proteome</keyword>
<gene>
    <name evidence="2" type="ORF">ACFOKA_17540</name>
</gene>
<dbReference type="RefSeq" id="WP_194214473.1">
    <property type="nucleotide sequence ID" value="NZ_CP061205.1"/>
</dbReference>
<reference evidence="3" key="1">
    <citation type="journal article" date="2019" name="Int. J. Syst. Evol. Microbiol.">
        <title>The Global Catalogue of Microorganisms (GCM) 10K type strain sequencing project: providing services to taxonomists for standard genome sequencing and annotation.</title>
        <authorList>
            <consortium name="The Broad Institute Genomics Platform"/>
            <consortium name="The Broad Institute Genome Sequencing Center for Infectious Disease"/>
            <person name="Wu L."/>
            <person name="Ma J."/>
        </authorList>
    </citation>
    <scope>NUCLEOTIDE SEQUENCE [LARGE SCALE GENOMIC DNA]</scope>
    <source>
        <strain evidence="3">KCTC 62164</strain>
    </source>
</reference>
<feature type="signal peptide" evidence="1">
    <location>
        <begin position="1"/>
        <end position="27"/>
    </location>
</feature>
<comment type="caution">
    <text evidence="2">The sequence shown here is derived from an EMBL/GenBank/DDBJ whole genome shotgun (WGS) entry which is preliminary data.</text>
</comment>
<sequence length="124" mass="13562">MTIKSKILLLTPYAFVAVFFMASPLLADQENGEASQCLETDTIISYMVESDEAVRFTLADNKNVIMSLKPHCPQLRFHGYVSFTPVNGKLCAGVDEIKTRAGLPCRISGLSYAQEGSDPVETTP</sequence>
<dbReference type="Pfam" id="PF20101">
    <property type="entry name" value="DUF6491"/>
    <property type="match status" value="1"/>
</dbReference>
<dbReference type="Proteomes" id="UP001595444">
    <property type="component" value="Unassembled WGS sequence"/>
</dbReference>
<feature type="chain" id="PRO_5045494967" evidence="1">
    <location>
        <begin position="28"/>
        <end position="124"/>
    </location>
</feature>
<evidence type="ECO:0000313" key="3">
    <source>
        <dbReference type="Proteomes" id="UP001595444"/>
    </source>
</evidence>
<proteinExistence type="predicted"/>